<dbReference type="Proteomes" id="UP000805193">
    <property type="component" value="Unassembled WGS sequence"/>
</dbReference>
<proteinExistence type="predicted"/>
<reference evidence="1 2" key="1">
    <citation type="journal article" date="2020" name="Cell">
        <title>Large-Scale Comparative Analyses of Tick Genomes Elucidate Their Genetic Diversity and Vector Capacities.</title>
        <authorList>
            <consortium name="Tick Genome and Microbiome Consortium (TIGMIC)"/>
            <person name="Jia N."/>
            <person name="Wang J."/>
            <person name="Shi W."/>
            <person name="Du L."/>
            <person name="Sun Y."/>
            <person name="Zhan W."/>
            <person name="Jiang J.F."/>
            <person name="Wang Q."/>
            <person name="Zhang B."/>
            <person name="Ji P."/>
            <person name="Bell-Sakyi L."/>
            <person name="Cui X.M."/>
            <person name="Yuan T.T."/>
            <person name="Jiang B.G."/>
            <person name="Yang W.F."/>
            <person name="Lam T.T."/>
            <person name="Chang Q.C."/>
            <person name="Ding S.J."/>
            <person name="Wang X.J."/>
            <person name="Zhu J.G."/>
            <person name="Ruan X.D."/>
            <person name="Zhao L."/>
            <person name="Wei J.T."/>
            <person name="Ye R.Z."/>
            <person name="Que T.C."/>
            <person name="Du C.H."/>
            <person name="Zhou Y.H."/>
            <person name="Cheng J.X."/>
            <person name="Dai P.F."/>
            <person name="Guo W.B."/>
            <person name="Han X.H."/>
            <person name="Huang E.J."/>
            <person name="Li L.F."/>
            <person name="Wei W."/>
            <person name="Gao Y.C."/>
            <person name="Liu J.Z."/>
            <person name="Shao H.Z."/>
            <person name="Wang X."/>
            <person name="Wang C.C."/>
            <person name="Yang T.C."/>
            <person name="Huo Q.B."/>
            <person name="Li W."/>
            <person name="Chen H.Y."/>
            <person name="Chen S.E."/>
            <person name="Zhou L.G."/>
            <person name="Ni X.B."/>
            <person name="Tian J.H."/>
            <person name="Sheng Y."/>
            <person name="Liu T."/>
            <person name="Pan Y.S."/>
            <person name="Xia L.Y."/>
            <person name="Li J."/>
            <person name="Zhao F."/>
            <person name="Cao W.C."/>
        </authorList>
    </citation>
    <scope>NUCLEOTIDE SEQUENCE [LARGE SCALE GENOMIC DNA]</scope>
    <source>
        <strain evidence="1">Iper-2018</strain>
    </source>
</reference>
<evidence type="ECO:0000313" key="2">
    <source>
        <dbReference type="Proteomes" id="UP000805193"/>
    </source>
</evidence>
<dbReference type="EMBL" id="JABSTQ010009991">
    <property type="protein sequence ID" value="KAG0424277.1"/>
    <property type="molecule type" value="Genomic_DNA"/>
</dbReference>
<gene>
    <name evidence="1" type="ORF">HPB47_028474</name>
</gene>
<comment type="caution">
    <text evidence="1">The sequence shown here is derived from an EMBL/GenBank/DDBJ whole genome shotgun (WGS) entry which is preliminary data.</text>
</comment>
<keyword evidence="2" id="KW-1185">Reference proteome</keyword>
<name>A0AC60PT32_IXOPE</name>
<evidence type="ECO:0000313" key="1">
    <source>
        <dbReference type="EMBL" id="KAG0424277.1"/>
    </source>
</evidence>
<accession>A0AC60PT32</accession>
<sequence>MYSDEMNHAYLFFLRLYLKEVQVVNKTFETSTANALKLMSLSLLIIGFAKKIVLPACRLDPLTCDLDSYADPKPHLGFRKANHMCSEYRRNRISASTLAAPQHAKKTAVVYDDGAFEGSLSYLEVSRLAGELAAKIRQYGTETHCTVACLCTQSLHVVPIILG</sequence>
<protein>
    <submittedName>
        <fullName evidence="1">Uncharacterized protein</fullName>
    </submittedName>
</protein>
<organism evidence="1 2">
    <name type="scientific">Ixodes persulcatus</name>
    <name type="common">Taiga tick</name>
    <dbReference type="NCBI Taxonomy" id="34615"/>
    <lineage>
        <taxon>Eukaryota</taxon>
        <taxon>Metazoa</taxon>
        <taxon>Ecdysozoa</taxon>
        <taxon>Arthropoda</taxon>
        <taxon>Chelicerata</taxon>
        <taxon>Arachnida</taxon>
        <taxon>Acari</taxon>
        <taxon>Parasitiformes</taxon>
        <taxon>Ixodida</taxon>
        <taxon>Ixodoidea</taxon>
        <taxon>Ixodidae</taxon>
        <taxon>Ixodinae</taxon>
        <taxon>Ixodes</taxon>
    </lineage>
</organism>